<name>A0A0R3U218_MESCO</name>
<protein>
    <submittedName>
        <fullName evidence="1">Uncharacterized protein</fullName>
    </submittedName>
</protein>
<dbReference type="AlphaFoldDB" id="A0A0R3U218"/>
<reference evidence="1 2" key="1">
    <citation type="submission" date="2018-10" db="EMBL/GenBank/DDBJ databases">
        <authorList>
            <consortium name="Pathogen Informatics"/>
        </authorList>
    </citation>
    <scope>NUCLEOTIDE SEQUENCE [LARGE SCALE GENOMIC DNA]</scope>
</reference>
<dbReference type="Proteomes" id="UP000267029">
    <property type="component" value="Unassembled WGS sequence"/>
</dbReference>
<dbReference type="EMBL" id="UXSR01000041">
    <property type="protein sequence ID" value="VDD74462.1"/>
    <property type="molecule type" value="Genomic_DNA"/>
</dbReference>
<evidence type="ECO:0000313" key="2">
    <source>
        <dbReference type="Proteomes" id="UP000267029"/>
    </source>
</evidence>
<sequence length="78" mass="8515">MSLSTVRDSPAEGLALGVVRLSPAPKTREPKLEELSRLDGINTDATEAPSLTFDDAVEWAKGLRKIDPPFVTLPRPWS</sequence>
<keyword evidence="2" id="KW-1185">Reference proteome</keyword>
<evidence type="ECO:0000313" key="1">
    <source>
        <dbReference type="EMBL" id="VDD74462.1"/>
    </source>
</evidence>
<organism evidence="1 2">
    <name type="scientific">Mesocestoides corti</name>
    <name type="common">Flatworm</name>
    <dbReference type="NCBI Taxonomy" id="53468"/>
    <lineage>
        <taxon>Eukaryota</taxon>
        <taxon>Metazoa</taxon>
        <taxon>Spiralia</taxon>
        <taxon>Lophotrochozoa</taxon>
        <taxon>Platyhelminthes</taxon>
        <taxon>Cestoda</taxon>
        <taxon>Eucestoda</taxon>
        <taxon>Cyclophyllidea</taxon>
        <taxon>Mesocestoididae</taxon>
        <taxon>Mesocestoides</taxon>
    </lineage>
</organism>
<proteinExistence type="predicted"/>
<gene>
    <name evidence="1" type="ORF">MCOS_LOCUS465</name>
</gene>
<accession>A0A0R3U218</accession>